<dbReference type="Pfam" id="PF12833">
    <property type="entry name" value="HTH_18"/>
    <property type="match status" value="1"/>
</dbReference>
<dbReference type="SMART" id="SM00342">
    <property type="entry name" value="HTH_ARAC"/>
    <property type="match status" value="1"/>
</dbReference>
<name>A0AA97DA51_9FIRM</name>
<evidence type="ECO:0000256" key="2">
    <source>
        <dbReference type="ARBA" id="ARBA00023125"/>
    </source>
</evidence>
<dbReference type="SUPFAM" id="SSF46689">
    <property type="entry name" value="Homeodomain-like"/>
    <property type="match status" value="1"/>
</dbReference>
<evidence type="ECO:0000259" key="5">
    <source>
        <dbReference type="PROSITE" id="PS01124"/>
    </source>
</evidence>
<dbReference type="PRINTS" id="PR00032">
    <property type="entry name" value="HTHARAC"/>
</dbReference>
<proteinExistence type="predicted"/>
<dbReference type="GO" id="GO:0043565">
    <property type="term" value="F:sequence-specific DNA binding"/>
    <property type="evidence" value="ECO:0007669"/>
    <property type="project" value="InterPro"/>
</dbReference>
<keyword evidence="4" id="KW-1133">Transmembrane helix</keyword>
<reference evidence="6" key="2">
    <citation type="submission" date="2024-06" db="EMBL/GenBank/DDBJ databases">
        <title>Caproicibacterium argilliputei sp. nov, a novel caproic acid producing anaerobic bacterium isolated from pit mud.</title>
        <authorList>
            <person name="Xia S."/>
        </authorList>
    </citation>
    <scope>NUCLEOTIDE SEQUENCE</scope>
    <source>
        <strain evidence="6">ZCY20-5</strain>
    </source>
</reference>
<evidence type="ECO:0000313" key="6">
    <source>
        <dbReference type="EMBL" id="WOC33101.1"/>
    </source>
</evidence>
<feature type="transmembrane region" description="Helical" evidence="4">
    <location>
        <begin position="20"/>
        <end position="37"/>
    </location>
</feature>
<dbReference type="Gene3D" id="3.30.450.20">
    <property type="entry name" value="PAS domain"/>
    <property type="match status" value="1"/>
</dbReference>
<dbReference type="PROSITE" id="PS00041">
    <property type="entry name" value="HTH_ARAC_FAMILY_1"/>
    <property type="match status" value="1"/>
</dbReference>
<reference evidence="6" key="1">
    <citation type="submission" date="2023-09" db="EMBL/GenBank/DDBJ databases">
        <authorList>
            <person name="Zeng C."/>
        </authorList>
    </citation>
    <scope>NUCLEOTIDE SEQUENCE</scope>
    <source>
        <strain evidence="6">ZCY20-5</strain>
    </source>
</reference>
<keyword evidence="7" id="KW-1185">Reference proteome</keyword>
<dbReference type="RefSeq" id="WP_316935104.1">
    <property type="nucleotide sequence ID" value="NZ_CP135996.1"/>
</dbReference>
<dbReference type="InterPro" id="IPR018062">
    <property type="entry name" value="HTH_AraC-typ_CS"/>
</dbReference>
<dbReference type="AlphaFoldDB" id="A0AA97DA51"/>
<dbReference type="KEGG" id="carl:PXC00_04265"/>
<accession>A0AA97DA51</accession>
<dbReference type="Gene3D" id="1.10.10.60">
    <property type="entry name" value="Homeodomain-like"/>
    <property type="match status" value="2"/>
</dbReference>
<feature type="domain" description="HTH araC/xylS-type" evidence="5">
    <location>
        <begin position="676"/>
        <end position="774"/>
    </location>
</feature>
<keyword evidence="1" id="KW-0805">Transcription regulation</keyword>
<dbReference type="Proteomes" id="UP001300604">
    <property type="component" value="Chromosome"/>
</dbReference>
<organism evidence="6 7">
    <name type="scientific">Caproicibacterium argilliputei</name>
    <dbReference type="NCBI Taxonomy" id="3030016"/>
    <lineage>
        <taxon>Bacteria</taxon>
        <taxon>Bacillati</taxon>
        <taxon>Bacillota</taxon>
        <taxon>Clostridia</taxon>
        <taxon>Eubacteriales</taxon>
        <taxon>Oscillospiraceae</taxon>
        <taxon>Caproicibacterium</taxon>
    </lineage>
</organism>
<protein>
    <submittedName>
        <fullName evidence="6">Helix-turn-helix domain-containing protein</fullName>
    </submittedName>
</protein>
<dbReference type="PROSITE" id="PS01124">
    <property type="entry name" value="HTH_ARAC_FAMILY_2"/>
    <property type="match status" value="1"/>
</dbReference>
<dbReference type="InterPro" id="IPR018060">
    <property type="entry name" value="HTH_AraC"/>
</dbReference>
<evidence type="ECO:0000256" key="1">
    <source>
        <dbReference type="ARBA" id="ARBA00023015"/>
    </source>
</evidence>
<keyword evidence="2" id="KW-0238">DNA-binding</keyword>
<gene>
    <name evidence="6" type="ORF">PXC00_04265</name>
</gene>
<keyword evidence="3" id="KW-0804">Transcription</keyword>
<dbReference type="GO" id="GO:0003700">
    <property type="term" value="F:DNA-binding transcription factor activity"/>
    <property type="evidence" value="ECO:0007669"/>
    <property type="project" value="InterPro"/>
</dbReference>
<evidence type="ECO:0000256" key="3">
    <source>
        <dbReference type="ARBA" id="ARBA00023163"/>
    </source>
</evidence>
<dbReference type="PANTHER" id="PTHR43280:SF2">
    <property type="entry name" value="HTH-TYPE TRANSCRIPTIONAL REGULATOR EXSA"/>
    <property type="match status" value="1"/>
</dbReference>
<dbReference type="InterPro" id="IPR020449">
    <property type="entry name" value="Tscrpt_reg_AraC-type_HTH"/>
</dbReference>
<dbReference type="PANTHER" id="PTHR43280">
    <property type="entry name" value="ARAC-FAMILY TRANSCRIPTIONAL REGULATOR"/>
    <property type="match status" value="1"/>
</dbReference>
<keyword evidence="4" id="KW-0472">Membrane</keyword>
<keyword evidence="4" id="KW-0812">Transmembrane</keyword>
<dbReference type="EMBL" id="CP135996">
    <property type="protein sequence ID" value="WOC33101.1"/>
    <property type="molecule type" value="Genomic_DNA"/>
</dbReference>
<evidence type="ECO:0000313" key="7">
    <source>
        <dbReference type="Proteomes" id="UP001300604"/>
    </source>
</evidence>
<dbReference type="InterPro" id="IPR009057">
    <property type="entry name" value="Homeodomain-like_sf"/>
</dbReference>
<sequence length="783" mass="90568">MKISKLQACKRFLKSYCSKILLFVLVPAISVLIYAALQNQLFLLFFEKEISNHYETIIQNISGTVDDNMKEILESTILFNSSDDFNEVYYSSQPYQKENQSQIGNVINLFGRYQASQSYVDSVFILQKSYRMIINSSGTFPYDDFFNKMYAYQNYPQDFWMHYKNQFDYNILSNTVVHRGSDAAFEIIPIIDNSLEKSHSHNLLVINLKVSEIEKLLSHSKPTTHSSLFILNAQKQTIAKTDDSASAQEMQKLLASLSGKSTVETRTFSGKNYLLIAVNNPHSTSTAFTYIAMIPVADIHQNSARVRMISILGILICMVISVCFSVFGVRKLYHPIKQLTVLFKVKQQKPEGWRAGPPVDEIQFLGNHILDILEDNEELSKSMVLAVPYINEHLLFHLLNHNLSVKEGSTEFPFLPQINALFPNPFFEVAVIRYSFKDDFYQHYTDEQRVKIDRQLCNIIKKNLPLPYPYFTVKLKQTVFAAVINVLTPGCEEEMAHCLSQFAALFQKDEAFISIRIALGRTYADIINISQSYNEALRAFPFLSEFNPEKVALFRPEGHKASYQYSSEEENRLYNYLFSNQFDKVTSLVETIVTRNLQNHVSENALKQIYIQIYNTISRVLAEKNLDIQTVMRKKYVDLLQEFPQLRADEISDYLNAVMQRLKSRADSCENKLDISQIKAYIDHNYTKDLYLDSLAEKFMTNPKYISKWLKKALGIPFKQYVTNLRIQKAKELLTETSKTIDQIAEEVGFNNRNPFVRAFKLSEGITPTEYRKERHSRTNQRI</sequence>
<evidence type="ECO:0000256" key="4">
    <source>
        <dbReference type="SAM" id="Phobius"/>
    </source>
</evidence>